<comment type="caution">
    <text evidence="2">The sequence shown here is derived from an EMBL/GenBank/DDBJ whole genome shotgun (WGS) entry which is preliminary data.</text>
</comment>
<feature type="transmembrane region" description="Helical" evidence="1">
    <location>
        <begin position="146"/>
        <end position="172"/>
    </location>
</feature>
<keyword evidence="3" id="KW-1185">Reference proteome</keyword>
<keyword evidence="1" id="KW-0812">Transmembrane</keyword>
<evidence type="ECO:0000256" key="1">
    <source>
        <dbReference type="SAM" id="Phobius"/>
    </source>
</evidence>
<reference evidence="2" key="1">
    <citation type="journal article" date="2023" name="Science">
        <title>Genome structures resolve the early diversification of teleost fishes.</title>
        <authorList>
            <person name="Parey E."/>
            <person name="Louis A."/>
            <person name="Montfort J."/>
            <person name="Bouchez O."/>
            <person name="Roques C."/>
            <person name="Iampietro C."/>
            <person name="Lluch J."/>
            <person name="Castinel A."/>
            <person name="Donnadieu C."/>
            <person name="Desvignes T."/>
            <person name="Floi Bucao C."/>
            <person name="Jouanno E."/>
            <person name="Wen M."/>
            <person name="Mejri S."/>
            <person name="Dirks R."/>
            <person name="Jansen H."/>
            <person name="Henkel C."/>
            <person name="Chen W.J."/>
            <person name="Zahm M."/>
            <person name="Cabau C."/>
            <person name="Klopp C."/>
            <person name="Thompson A.W."/>
            <person name="Robinson-Rechavi M."/>
            <person name="Braasch I."/>
            <person name="Lecointre G."/>
            <person name="Bobe J."/>
            <person name="Postlethwait J.H."/>
            <person name="Berthelot C."/>
            <person name="Roest Crollius H."/>
            <person name="Guiguen Y."/>
        </authorList>
    </citation>
    <scope>NUCLEOTIDE SEQUENCE</scope>
    <source>
        <strain evidence="2">WJC10195</strain>
    </source>
</reference>
<protein>
    <recommendedName>
        <fullName evidence="4">Transmembrane protein 212</fullName>
    </recommendedName>
</protein>
<keyword evidence="1" id="KW-0472">Membrane</keyword>
<evidence type="ECO:0000313" key="3">
    <source>
        <dbReference type="Proteomes" id="UP001152622"/>
    </source>
</evidence>
<feature type="transmembrane region" description="Helical" evidence="1">
    <location>
        <begin position="44"/>
        <end position="64"/>
    </location>
</feature>
<feature type="transmembrane region" description="Helical" evidence="1">
    <location>
        <begin position="76"/>
        <end position="101"/>
    </location>
</feature>
<dbReference type="OrthoDB" id="9446700at2759"/>
<evidence type="ECO:0000313" key="2">
    <source>
        <dbReference type="EMBL" id="KAJ8357101.1"/>
    </source>
</evidence>
<dbReference type="EMBL" id="JAINUF010000006">
    <property type="protein sequence ID" value="KAJ8357101.1"/>
    <property type="molecule type" value="Genomic_DNA"/>
</dbReference>
<sequence length="183" mass="20449">MVDLFRCIGGNQLAFGIISLMSGIFAFFPVVSYKPWYVGWCTKIAGPVWTGLLAVIAGICVLVANREQNKKSMWELCYMFSILCTVTCPMHFAVAVASIMIGPYCYFSFFGAVGTEYLGYAVEFPFPYLRFPGLCLDPLHYEWYHLGLQVADLLCSSAIFILSLVIVIVLTLRLIRSGHVNKT</sequence>
<feature type="transmembrane region" description="Helical" evidence="1">
    <location>
        <begin position="12"/>
        <end position="32"/>
    </location>
</feature>
<keyword evidence="1" id="KW-1133">Transmembrane helix</keyword>
<organism evidence="2 3">
    <name type="scientific">Synaphobranchus kaupii</name>
    <name type="common">Kaup's arrowtooth eel</name>
    <dbReference type="NCBI Taxonomy" id="118154"/>
    <lineage>
        <taxon>Eukaryota</taxon>
        <taxon>Metazoa</taxon>
        <taxon>Chordata</taxon>
        <taxon>Craniata</taxon>
        <taxon>Vertebrata</taxon>
        <taxon>Euteleostomi</taxon>
        <taxon>Actinopterygii</taxon>
        <taxon>Neopterygii</taxon>
        <taxon>Teleostei</taxon>
        <taxon>Anguilliformes</taxon>
        <taxon>Synaphobranchidae</taxon>
        <taxon>Synaphobranchus</taxon>
    </lineage>
</organism>
<accession>A0A9Q1IXN1</accession>
<gene>
    <name evidence="2" type="ORF">SKAU_G00198950</name>
</gene>
<name>A0A9Q1IXN1_SYNKA</name>
<evidence type="ECO:0008006" key="4">
    <source>
        <dbReference type="Google" id="ProtNLM"/>
    </source>
</evidence>
<dbReference type="AlphaFoldDB" id="A0A9Q1IXN1"/>
<proteinExistence type="predicted"/>
<dbReference type="Proteomes" id="UP001152622">
    <property type="component" value="Chromosome 6"/>
</dbReference>